<dbReference type="EMBL" id="SDKM01000010">
    <property type="protein sequence ID" value="RYP86699.1"/>
    <property type="molecule type" value="Genomic_DNA"/>
</dbReference>
<organism evidence="1 2">
    <name type="scientific">Nocardioides guangzhouensis</name>
    <dbReference type="NCBI Taxonomy" id="2497878"/>
    <lineage>
        <taxon>Bacteria</taxon>
        <taxon>Bacillati</taxon>
        <taxon>Actinomycetota</taxon>
        <taxon>Actinomycetes</taxon>
        <taxon>Propionibacteriales</taxon>
        <taxon>Nocardioidaceae</taxon>
        <taxon>Nocardioides</taxon>
    </lineage>
</organism>
<reference evidence="1 2" key="1">
    <citation type="submission" date="2019-01" db="EMBL/GenBank/DDBJ databases">
        <title>Nocardioides guangzhouensis sp. nov., an actinobacterium isolated from soil.</title>
        <authorList>
            <person name="Fu Y."/>
            <person name="Cai Y."/>
            <person name="Lin Z."/>
            <person name="Chen P."/>
        </authorList>
    </citation>
    <scope>NUCLEOTIDE SEQUENCE [LARGE SCALE GENOMIC DNA]</scope>
    <source>
        <strain evidence="1 2">130</strain>
    </source>
</reference>
<dbReference type="RefSeq" id="WP_134716183.1">
    <property type="nucleotide sequence ID" value="NZ_SDKM01000010.1"/>
</dbReference>
<dbReference type="AlphaFoldDB" id="A0A4V1XZG8"/>
<dbReference type="Proteomes" id="UP000295198">
    <property type="component" value="Unassembled WGS sequence"/>
</dbReference>
<dbReference type="InterPro" id="IPR029058">
    <property type="entry name" value="AB_hydrolase_fold"/>
</dbReference>
<dbReference type="Gene3D" id="3.40.50.1820">
    <property type="entry name" value="alpha/beta hydrolase"/>
    <property type="match status" value="1"/>
</dbReference>
<sequence length="275" mass="28647">MLAALLLVAACGGGADDGTNGRAGREPAVTAHVVPDPTAPDLRVLAPAGAGPWPVVVALHGYEGTGQDMVALATRVARTGAVVFVPTYHTDLGSAEGLTRTGDDLSCAYQVARRHAHEYGGDLDRPVTVVGWSLGADLAVLGVLGPRDDPGTGRCPGRVPDPEVVVALSGCYYRFDGRPVTWFDDLSGWTGKDTEVHLVAGDRDPTCPASQTERLARSLRAGGYDVAVSHLASANHGAPIFHDERDGEWQVITQDPAGERAVEIIRDAIGSDGTG</sequence>
<evidence type="ECO:0008006" key="3">
    <source>
        <dbReference type="Google" id="ProtNLM"/>
    </source>
</evidence>
<accession>A0A4V1XZG8</accession>
<comment type="caution">
    <text evidence="1">The sequence shown here is derived from an EMBL/GenBank/DDBJ whole genome shotgun (WGS) entry which is preliminary data.</text>
</comment>
<protein>
    <recommendedName>
        <fullName evidence="3">Alpha/beta hydrolase</fullName>
    </recommendedName>
</protein>
<name>A0A4V1XZG8_9ACTN</name>
<dbReference type="OrthoDB" id="3789848at2"/>
<dbReference type="SUPFAM" id="SSF53474">
    <property type="entry name" value="alpha/beta-Hydrolases"/>
    <property type="match status" value="1"/>
</dbReference>
<evidence type="ECO:0000313" key="2">
    <source>
        <dbReference type="Proteomes" id="UP000295198"/>
    </source>
</evidence>
<gene>
    <name evidence="1" type="ORF">EKO23_08530</name>
</gene>
<keyword evidence="2" id="KW-1185">Reference proteome</keyword>
<proteinExistence type="predicted"/>
<evidence type="ECO:0000313" key="1">
    <source>
        <dbReference type="EMBL" id="RYP86699.1"/>
    </source>
</evidence>